<dbReference type="EMBL" id="JH719417">
    <property type="protein sequence ID" value="EJF60253.1"/>
    <property type="molecule type" value="Genomic_DNA"/>
</dbReference>
<feature type="transmembrane region" description="Helical" evidence="1">
    <location>
        <begin position="167"/>
        <end position="188"/>
    </location>
</feature>
<proteinExistence type="predicted"/>
<dbReference type="OMA" id="SWINVIS"/>
<reference evidence="2 3" key="1">
    <citation type="journal article" date="2012" name="Science">
        <title>The Paleozoic origin of enzymatic lignin decomposition reconstructed from 31 fungal genomes.</title>
        <authorList>
            <person name="Floudas D."/>
            <person name="Binder M."/>
            <person name="Riley R."/>
            <person name="Barry K."/>
            <person name="Blanchette R.A."/>
            <person name="Henrissat B."/>
            <person name="Martinez A.T."/>
            <person name="Otillar R."/>
            <person name="Spatafora J.W."/>
            <person name="Yadav J.S."/>
            <person name="Aerts A."/>
            <person name="Benoit I."/>
            <person name="Boyd A."/>
            <person name="Carlson A."/>
            <person name="Copeland A."/>
            <person name="Coutinho P.M."/>
            <person name="de Vries R.P."/>
            <person name="Ferreira P."/>
            <person name="Findley K."/>
            <person name="Foster B."/>
            <person name="Gaskell J."/>
            <person name="Glotzer D."/>
            <person name="Gorecki P."/>
            <person name="Heitman J."/>
            <person name="Hesse C."/>
            <person name="Hori C."/>
            <person name="Igarashi K."/>
            <person name="Jurgens J.A."/>
            <person name="Kallen N."/>
            <person name="Kersten P."/>
            <person name="Kohler A."/>
            <person name="Kuees U."/>
            <person name="Kumar T.K.A."/>
            <person name="Kuo A."/>
            <person name="LaButti K."/>
            <person name="Larrondo L.F."/>
            <person name="Lindquist E."/>
            <person name="Ling A."/>
            <person name="Lombard V."/>
            <person name="Lucas S."/>
            <person name="Lundell T."/>
            <person name="Martin R."/>
            <person name="McLaughlin D.J."/>
            <person name="Morgenstern I."/>
            <person name="Morin E."/>
            <person name="Murat C."/>
            <person name="Nagy L.G."/>
            <person name="Nolan M."/>
            <person name="Ohm R.A."/>
            <person name="Patyshakuliyeva A."/>
            <person name="Rokas A."/>
            <person name="Ruiz-Duenas F.J."/>
            <person name="Sabat G."/>
            <person name="Salamov A."/>
            <person name="Samejima M."/>
            <person name="Schmutz J."/>
            <person name="Slot J.C."/>
            <person name="St John F."/>
            <person name="Stenlid J."/>
            <person name="Sun H."/>
            <person name="Sun S."/>
            <person name="Syed K."/>
            <person name="Tsang A."/>
            <person name="Wiebenga A."/>
            <person name="Young D."/>
            <person name="Pisabarro A."/>
            <person name="Eastwood D.C."/>
            <person name="Martin F."/>
            <person name="Cullen D."/>
            <person name="Grigoriev I.V."/>
            <person name="Hibbett D.S."/>
        </authorList>
    </citation>
    <scope>NUCLEOTIDE SEQUENCE [LARGE SCALE GENOMIC DNA]</scope>
    <source>
        <strain evidence="2 3">LYAD-421 SS1</strain>
    </source>
</reference>
<evidence type="ECO:0000313" key="3">
    <source>
        <dbReference type="Proteomes" id="UP000053319"/>
    </source>
</evidence>
<keyword evidence="1" id="KW-1133">Transmembrane helix</keyword>
<keyword evidence="1" id="KW-0472">Membrane</keyword>
<dbReference type="Proteomes" id="UP000053319">
    <property type="component" value="Unassembled WGS sequence"/>
</dbReference>
<organism evidence="2 3">
    <name type="scientific">Dichomitus squalens (strain LYAD-421)</name>
    <name type="common">Western red white-rot fungus</name>
    <dbReference type="NCBI Taxonomy" id="732165"/>
    <lineage>
        <taxon>Eukaryota</taxon>
        <taxon>Fungi</taxon>
        <taxon>Dikarya</taxon>
        <taxon>Basidiomycota</taxon>
        <taxon>Agaricomycotina</taxon>
        <taxon>Agaricomycetes</taxon>
        <taxon>Polyporales</taxon>
        <taxon>Polyporaceae</taxon>
        <taxon>Dichomitus</taxon>
    </lineage>
</organism>
<dbReference type="AlphaFoldDB" id="R7SWE6"/>
<feature type="transmembrane region" description="Helical" evidence="1">
    <location>
        <begin position="12"/>
        <end position="35"/>
    </location>
</feature>
<dbReference type="OrthoDB" id="3269446at2759"/>
<accession>R7SWE6</accession>
<dbReference type="RefSeq" id="XP_007366933.1">
    <property type="nucleotide sequence ID" value="XM_007366871.1"/>
</dbReference>
<dbReference type="GeneID" id="18843196"/>
<keyword evidence="1" id="KW-0812">Transmembrane</keyword>
<protein>
    <submittedName>
        <fullName evidence="2">Uncharacterized protein</fullName>
    </submittedName>
</protein>
<feature type="transmembrane region" description="Helical" evidence="1">
    <location>
        <begin position="47"/>
        <end position="68"/>
    </location>
</feature>
<gene>
    <name evidence="2" type="ORF">DICSQDRAFT_63203</name>
</gene>
<evidence type="ECO:0000256" key="1">
    <source>
        <dbReference type="SAM" id="Phobius"/>
    </source>
</evidence>
<name>R7SWE6_DICSQ</name>
<feature type="transmembrane region" description="Helical" evidence="1">
    <location>
        <begin position="214"/>
        <end position="234"/>
    </location>
</feature>
<dbReference type="KEGG" id="dsq:DICSQDRAFT_63203"/>
<sequence>MTDFPVDVAQIVALFLESLFYGVYLVTFGMCMYTMLGNSRTRYSQRIGYFVVVLLLFVFATLDVALLLRHVLDAFIWYHGPGGAIGEFSDISYWVNAMKTVNSVAQTGIADGMLIYRCYIVFDRSWALAVTLCVVWVAGLTLGAIACYIEFTLRSSTFLGAKQLEPFLISGLSLSLGLNIIATLMIAYKIGSIERQSRVIFGSSGSGLRRAMRIIIESGLMYSIAIIIFFAVYATSSNAEYAVSDCVSSLSPSIYKPPY</sequence>
<feature type="transmembrane region" description="Helical" evidence="1">
    <location>
        <begin position="126"/>
        <end position="151"/>
    </location>
</feature>
<dbReference type="HOGENOM" id="CLU_044614_3_2_1"/>
<evidence type="ECO:0000313" key="2">
    <source>
        <dbReference type="EMBL" id="EJF60253.1"/>
    </source>
</evidence>